<proteinExistence type="predicted"/>
<dbReference type="EMBL" id="BMAC01000697">
    <property type="protein sequence ID" value="GFQ01617.1"/>
    <property type="molecule type" value="Genomic_DNA"/>
</dbReference>
<sequence>MPHRTIACASLTAAGCSSPEARTEARKPCCALHAAATATSTAGSWWISPLGPTE</sequence>
<evidence type="ECO:0000313" key="2">
    <source>
        <dbReference type="Proteomes" id="UP000653305"/>
    </source>
</evidence>
<dbReference type="AlphaFoldDB" id="A0A830CQP1"/>
<protein>
    <submittedName>
        <fullName evidence="1">Zinc-finger homeodomain protein 3</fullName>
    </submittedName>
</protein>
<keyword evidence="1" id="KW-0238">DNA-binding</keyword>
<name>A0A830CQP1_9LAMI</name>
<accession>A0A830CQP1</accession>
<reference evidence="1" key="1">
    <citation type="submission" date="2020-07" db="EMBL/GenBank/DDBJ databases">
        <title>Ethylene signaling mediates host invasion by parasitic plants.</title>
        <authorList>
            <person name="Yoshida S."/>
        </authorList>
    </citation>
    <scope>NUCLEOTIDE SEQUENCE</scope>
    <source>
        <strain evidence="1">Okayama</strain>
    </source>
</reference>
<keyword evidence="1" id="KW-0863">Zinc-finger</keyword>
<keyword evidence="2" id="KW-1185">Reference proteome</keyword>
<dbReference type="PROSITE" id="PS51257">
    <property type="entry name" value="PROKAR_LIPOPROTEIN"/>
    <property type="match status" value="1"/>
</dbReference>
<gene>
    <name evidence="1" type="ORF">PHJA_002305600</name>
</gene>
<evidence type="ECO:0000313" key="1">
    <source>
        <dbReference type="EMBL" id="GFQ01617.1"/>
    </source>
</evidence>
<organism evidence="1 2">
    <name type="scientific">Phtheirospermum japonicum</name>
    <dbReference type="NCBI Taxonomy" id="374723"/>
    <lineage>
        <taxon>Eukaryota</taxon>
        <taxon>Viridiplantae</taxon>
        <taxon>Streptophyta</taxon>
        <taxon>Embryophyta</taxon>
        <taxon>Tracheophyta</taxon>
        <taxon>Spermatophyta</taxon>
        <taxon>Magnoliopsida</taxon>
        <taxon>eudicotyledons</taxon>
        <taxon>Gunneridae</taxon>
        <taxon>Pentapetalae</taxon>
        <taxon>asterids</taxon>
        <taxon>lamiids</taxon>
        <taxon>Lamiales</taxon>
        <taxon>Orobanchaceae</taxon>
        <taxon>Orobanchaceae incertae sedis</taxon>
        <taxon>Phtheirospermum</taxon>
    </lineage>
</organism>
<keyword evidence="1" id="KW-0479">Metal-binding</keyword>
<dbReference type="Proteomes" id="UP000653305">
    <property type="component" value="Unassembled WGS sequence"/>
</dbReference>
<dbReference type="GO" id="GO:0008270">
    <property type="term" value="F:zinc ion binding"/>
    <property type="evidence" value="ECO:0007669"/>
    <property type="project" value="UniProtKB-KW"/>
</dbReference>
<keyword evidence="1" id="KW-0862">Zinc</keyword>
<comment type="caution">
    <text evidence="1">The sequence shown here is derived from an EMBL/GenBank/DDBJ whole genome shotgun (WGS) entry which is preliminary data.</text>
</comment>
<dbReference type="GO" id="GO:0003677">
    <property type="term" value="F:DNA binding"/>
    <property type="evidence" value="ECO:0007669"/>
    <property type="project" value="UniProtKB-KW"/>
</dbReference>
<keyword evidence="1" id="KW-0371">Homeobox</keyword>